<reference evidence="2" key="1">
    <citation type="submission" date="2020-03" db="EMBL/GenBank/DDBJ databases">
        <title>Hybrid Assembly of Korean Phytophthora infestans isolates.</title>
        <authorList>
            <person name="Prokchorchik M."/>
            <person name="Lee Y."/>
            <person name="Seo J."/>
            <person name="Cho J.-H."/>
            <person name="Park Y.-E."/>
            <person name="Jang D.-C."/>
            <person name="Im J.-S."/>
            <person name="Choi J.-G."/>
            <person name="Park H.-J."/>
            <person name="Lee G.-B."/>
            <person name="Lee Y.-G."/>
            <person name="Hong S.-Y."/>
            <person name="Cho K."/>
            <person name="Sohn K.H."/>
        </authorList>
    </citation>
    <scope>NUCLEOTIDE SEQUENCE</scope>
    <source>
        <strain evidence="2">KR_2_A2</strain>
    </source>
</reference>
<evidence type="ECO:0000313" key="3">
    <source>
        <dbReference type="Proteomes" id="UP000704712"/>
    </source>
</evidence>
<proteinExistence type="predicted"/>
<name>A0A8S9TSN5_PHYIN</name>
<evidence type="ECO:0000313" key="2">
    <source>
        <dbReference type="EMBL" id="KAF4128988.1"/>
    </source>
</evidence>
<dbReference type="Proteomes" id="UP000704712">
    <property type="component" value="Unassembled WGS sequence"/>
</dbReference>
<sequence>MVKPRGKVPRDSEVTGRDLSFKSVWRELKQDEWTRKPPPRSSLDDGYKYIRPEGHPNGTVGLDFFLEEAAVLDFYADGAYRATVAIDTLANICFSCIVPRSRARGSPPSVSAAGRTSSVSVGDQLAAAQEVVRQNYLPDIETAAAHEIAASRGVATKNDAGKPAYCAKCNDDLNVACNGEFWTLLLLFVIFLVGATRVEPQPPQRSELPESRTTRQQACRSLETSAVFRLSPPCAPRGPSSASPLIATSPHVGGASLETEDAGLPSSPEVVDDDASVASAEVHTGMLHTTLHIILH</sequence>
<feature type="region of interest" description="Disordered" evidence="1">
    <location>
        <begin position="235"/>
        <end position="270"/>
    </location>
</feature>
<gene>
    <name evidence="2" type="ORF">GN958_ATG21819</name>
</gene>
<evidence type="ECO:0000256" key="1">
    <source>
        <dbReference type="SAM" id="MobiDB-lite"/>
    </source>
</evidence>
<accession>A0A8S9TSN5</accession>
<comment type="caution">
    <text evidence="2">The sequence shown here is derived from an EMBL/GenBank/DDBJ whole genome shotgun (WGS) entry which is preliminary data.</text>
</comment>
<dbReference type="AlphaFoldDB" id="A0A8S9TSN5"/>
<organism evidence="2 3">
    <name type="scientific">Phytophthora infestans</name>
    <name type="common">Potato late blight agent</name>
    <name type="synonym">Botrytis infestans</name>
    <dbReference type="NCBI Taxonomy" id="4787"/>
    <lineage>
        <taxon>Eukaryota</taxon>
        <taxon>Sar</taxon>
        <taxon>Stramenopiles</taxon>
        <taxon>Oomycota</taxon>
        <taxon>Peronosporomycetes</taxon>
        <taxon>Peronosporales</taxon>
        <taxon>Peronosporaceae</taxon>
        <taxon>Phytophthora</taxon>
    </lineage>
</organism>
<dbReference type="EMBL" id="JAACNO010003025">
    <property type="protein sequence ID" value="KAF4128988.1"/>
    <property type="molecule type" value="Genomic_DNA"/>
</dbReference>
<protein>
    <submittedName>
        <fullName evidence="2">Uncharacterized protein</fullName>
    </submittedName>
</protein>
<dbReference type="PANTHER" id="PTHR37069:SF2">
    <property type="entry name" value="PIGGYBAC TRANSPOSABLE ELEMENT-DERIVED PROTEIN DOMAIN-CONTAINING PROTEIN"/>
    <property type="match status" value="1"/>
</dbReference>
<dbReference type="PANTHER" id="PTHR37069">
    <property type="entry name" value="DDE_TNP_1_7 DOMAIN-CONTAINING PROTEIN"/>
    <property type="match status" value="1"/>
</dbReference>